<sequence length="781" mass="88984">MAPVNGIALIDYDGTNGARSGSKRNSSTSPQNELTRLTGLCFKPSAKKKADENKLCKFVARTGFGQEGKLLPVVSNHFPLQVANQVVYHYDVEIELLRAGGELPSPQFIEGLIGVRRRGSGEGSKRHRKLSYKTNRMVIEELVKCYSQHKEQLFFEITPVYDGQKNLYASKPLPSIGTEPGLQKRFFVNLIQNGESECRYAVNIQYAGHIDLNTINLYYKRRASEIPAEAIQALDIILRHGPNLHHIPIGNSLYKSELNSERQNLGNGRQLAFGHFQSVRPCMVGSMLVVDRTATAFYSSGSLISFVAQILGNGKQSEAQLVTVPGLRDYDRKRLEKELKTLQIEVTHLNYRRKYRILGLTQQPAQEVSFRWERDGENRGMVKIPEYFQEEYNKTLKYTNLPCIIAGSTNRKKYFPMEVCYLLPDQHIRKKLSNEQTATMIRSTASQKPTQRFNVIQESIYSVINQSHPYMKEFGIQVKSQPLVVDARVLDAPELIFRSINVKPRDGIWNMEKKLLHEVIKLENWIVVNFAPNVSDNEARKFVSELQNTASAIGMVVDEPVKVARVHNYKPKTLRSIFEKAKSACSLLKMIFFIIPNDDNLYQEIKLVGDVQIGIPTQCIAEKNIRKYNSSLLSNLLLKINTKLGGINSIIAHTLCFMLNDWASQLQGTSRPTHYYVLWDDYKFTADELQKLTYYLCHTYARCTRSISVPAPVQYAHLAAYRARLHIIGIGGSESSGSDSYQDRNCRDSFEDSKQKELNLVDSLNESIRVQRWFKNAMYFC</sequence>
<evidence type="ECO:0000259" key="3">
    <source>
        <dbReference type="PROSITE" id="PS50822"/>
    </source>
</evidence>
<dbReference type="Pfam" id="PF02170">
    <property type="entry name" value="PAZ"/>
    <property type="match status" value="1"/>
</dbReference>
<dbReference type="Pfam" id="PF16486">
    <property type="entry name" value="ArgoN"/>
    <property type="match status" value="1"/>
</dbReference>
<name>A0A443RRP1_9ACAR</name>
<comment type="similarity">
    <text evidence="1">Belongs to the argonaute family.</text>
</comment>
<dbReference type="Pfam" id="PF02171">
    <property type="entry name" value="Piwi"/>
    <property type="match status" value="2"/>
</dbReference>
<proteinExistence type="inferred from homology"/>
<dbReference type="InterPro" id="IPR014811">
    <property type="entry name" value="ArgoL1"/>
</dbReference>
<dbReference type="Pfam" id="PF08699">
    <property type="entry name" value="ArgoL1"/>
    <property type="match status" value="1"/>
</dbReference>
<evidence type="ECO:0000313" key="5">
    <source>
        <dbReference type="EMBL" id="RWS17932.1"/>
    </source>
</evidence>
<dbReference type="Proteomes" id="UP000285301">
    <property type="component" value="Unassembled WGS sequence"/>
</dbReference>
<dbReference type="InterPro" id="IPR032472">
    <property type="entry name" value="ArgoL2"/>
</dbReference>
<evidence type="ECO:0000259" key="2">
    <source>
        <dbReference type="PROSITE" id="PS50821"/>
    </source>
</evidence>
<dbReference type="Pfam" id="PF16487">
    <property type="entry name" value="ArgoMid"/>
    <property type="match status" value="1"/>
</dbReference>
<dbReference type="Gene3D" id="3.30.420.10">
    <property type="entry name" value="Ribonuclease H-like superfamily/Ribonuclease H"/>
    <property type="match status" value="1"/>
</dbReference>
<dbReference type="SMART" id="SM00949">
    <property type="entry name" value="PAZ"/>
    <property type="match status" value="1"/>
</dbReference>
<dbReference type="SMART" id="SM01163">
    <property type="entry name" value="DUF1785"/>
    <property type="match status" value="1"/>
</dbReference>
<dbReference type="SMART" id="SM00950">
    <property type="entry name" value="Piwi"/>
    <property type="match status" value="1"/>
</dbReference>
<dbReference type="CDD" id="cd02846">
    <property type="entry name" value="PAZ_argonaute_like"/>
    <property type="match status" value="1"/>
</dbReference>
<dbReference type="STRING" id="1965070.A0A443RRP1"/>
<feature type="domain" description="Piwi" evidence="3">
    <location>
        <begin position="590"/>
        <end position="651"/>
    </location>
</feature>
<dbReference type="PROSITE" id="PS50822">
    <property type="entry name" value="PIWI"/>
    <property type="match status" value="2"/>
</dbReference>
<dbReference type="InterPro" id="IPR032473">
    <property type="entry name" value="Argonaute_Mid_dom"/>
</dbReference>
<keyword evidence="6" id="KW-1185">Reference proteome</keyword>
<dbReference type="SUPFAM" id="SSF53098">
    <property type="entry name" value="Ribonuclease H-like"/>
    <property type="match status" value="1"/>
</dbReference>
<protein>
    <submittedName>
        <fullName evidence="5">Protein argonaute-4-like protein</fullName>
    </submittedName>
</protein>
<dbReference type="EMBL" id="NCKU01000016">
    <property type="protein sequence ID" value="RWS17932.1"/>
    <property type="molecule type" value="Genomic_DNA"/>
</dbReference>
<dbReference type="Gene3D" id="2.170.260.10">
    <property type="entry name" value="paz domain"/>
    <property type="match status" value="1"/>
</dbReference>
<dbReference type="PANTHER" id="PTHR22891">
    <property type="entry name" value="EUKARYOTIC TRANSLATION INITIATION FACTOR 2C"/>
    <property type="match status" value="1"/>
</dbReference>
<dbReference type="PROSITE" id="PS50821">
    <property type="entry name" value="PAZ"/>
    <property type="match status" value="1"/>
</dbReference>
<dbReference type="SUPFAM" id="SSF101690">
    <property type="entry name" value="PAZ domain"/>
    <property type="match status" value="1"/>
</dbReference>
<dbReference type="OrthoDB" id="6496092at2759"/>
<dbReference type="GO" id="GO:0003723">
    <property type="term" value="F:RNA binding"/>
    <property type="evidence" value="ECO:0007669"/>
    <property type="project" value="InterPro"/>
</dbReference>
<comment type="caution">
    <text evidence="5">The sequence shown here is derived from an EMBL/GenBank/DDBJ whole genome shotgun (WGS) entry which is preliminary data.</text>
</comment>
<dbReference type="Gene3D" id="3.40.50.2300">
    <property type="match status" value="1"/>
</dbReference>
<dbReference type="InterPro" id="IPR032474">
    <property type="entry name" value="Argonaute_N"/>
</dbReference>
<dbReference type="EMBL" id="NCKU01000017">
    <property type="protein sequence ID" value="RWS17917.1"/>
    <property type="molecule type" value="Genomic_DNA"/>
</dbReference>
<dbReference type="GO" id="GO:0034587">
    <property type="term" value="P:piRNA processing"/>
    <property type="evidence" value="ECO:0007669"/>
    <property type="project" value="UniProtKB-ARBA"/>
</dbReference>
<dbReference type="InterPro" id="IPR036085">
    <property type="entry name" value="PAZ_dom_sf"/>
</dbReference>
<evidence type="ECO:0000313" key="4">
    <source>
        <dbReference type="EMBL" id="RWS17917.1"/>
    </source>
</evidence>
<dbReference type="InterPro" id="IPR036397">
    <property type="entry name" value="RNaseH_sf"/>
</dbReference>
<feature type="domain" description="PAZ" evidence="2">
    <location>
        <begin position="306"/>
        <end position="424"/>
    </location>
</feature>
<accession>A0A443RRP1</accession>
<feature type="domain" description="Piwi" evidence="3">
    <location>
        <begin position="667"/>
        <end position="728"/>
    </location>
</feature>
<dbReference type="InterPro" id="IPR012337">
    <property type="entry name" value="RNaseH-like_sf"/>
</dbReference>
<dbReference type="InterPro" id="IPR003165">
    <property type="entry name" value="Piwi"/>
</dbReference>
<evidence type="ECO:0000313" key="6">
    <source>
        <dbReference type="Proteomes" id="UP000285301"/>
    </source>
</evidence>
<organism evidence="5 6">
    <name type="scientific">Dinothrombium tinctorium</name>
    <dbReference type="NCBI Taxonomy" id="1965070"/>
    <lineage>
        <taxon>Eukaryota</taxon>
        <taxon>Metazoa</taxon>
        <taxon>Ecdysozoa</taxon>
        <taxon>Arthropoda</taxon>
        <taxon>Chelicerata</taxon>
        <taxon>Arachnida</taxon>
        <taxon>Acari</taxon>
        <taxon>Acariformes</taxon>
        <taxon>Trombidiformes</taxon>
        <taxon>Prostigmata</taxon>
        <taxon>Anystina</taxon>
        <taxon>Parasitengona</taxon>
        <taxon>Trombidioidea</taxon>
        <taxon>Trombidiidae</taxon>
        <taxon>Dinothrombium</taxon>
    </lineage>
</organism>
<dbReference type="Pfam" id="PF16488">
    <property type="entry name" value="ArgoL2"/>
    <property type="match status" value="1"/>
</dbReference>
<evidence type="ECO:0000256" key="1">
    <source>
        <dbReference type="RuleBase" id="RU361178"/>
    </source>
</evidence>
<dbReference type="AlphaFoldDB" id="A0A443RRP1"/>
<dbReference type="InterPro" id="IPR003100">
    <property type="entry name" value="PAZ_dom"/>
</dbReference>
<gene>
    <name evidence="4" type="ORF">B4U79_12467</name>
    <name evidence="5" type="ORF">B4U79_14073</name>
</gene>
<reference evidence="5 6" key="1">
    <citation type="journal article" date="2018" name="Gigascience">
        <title>Genomes of trombidid mites reveal novel predicted allergens and laterally-transferred genes associated with secondary metabolism.</title>
        <authorList>
            <person name="Dong X."/>
            <person name="Chaisiri K."/>
            <person name="Xia D."/>
            <person name="Armstrong S.D."/>
            <person name="Fang Y."/>
            <person name="Donnelly M.J."/>
            <person name="Kadowaki T."/>
            <person name="McGarry J.W."/>
            <person name="Darby A.C."/>
            <person name="Makepeace B.L."/>
        </authorList>
    </citation>
    <scope>NUCLEOTIDE SEQUENCE [LARGE SCALE GENOMIC DNA]</scope>
    <source>
        <strain evidence="5">UoL-WK</strain>
    </source>
</reference>
<reference evidence="5" key="2">
    <citation type="submission" date="2018-11" db="EMBL/GenBank/DDBJ databases">
        <title>Trombidioid mite genomics.</title>
        <authorList>
            <person name="Dong X."/>
        </authorList>
    </citation>
    <scope>NUCLEOTIDE SEQUENCE</scope>
    <source>
        <strain evidence="5">UoL-WK</strain>
    </source>
</reference>